<protein>
    <submittedName>
        <fullName evidence="2">Uncharacterized protein</fullName>
    </submittedName>
</protein>
<keyword evidence="1" id="KW-1133">Transmembrane helix</keyword>
<dbReference type="AlphaFoldDB" id="A0A094JFP2"/>
<proteinExistence type="predicted"/>
<dbReference type="RefSeq" id="WP_037440176.1">
    <property type="nucleotide sequence ID" value="NZ_JPEO01000002.1"/>
</dbReference>
<sequence length="96" mass="11050">MSSNFNYRIDAPFSEKKRFFRVCVYLVLLPLFTGLSAGMIYVLVDLMNFDINEPIRSSELSGIEITLFFGSFGLVMLALFGLMLFIAKKTFQRFKI</sequence>
<gene>
    <name evidence="2" type="ORF">HR45_05010</name>
</gene>
<keyword evidence="1" id="KW-0812">Transmembrane</keyword>
<dbReference type="Proteomes" id="UP000029264">
    <property type="component" value="Unassembled WGS sequence"/>
</dbReference>
<keyword evidence="3" id="KW-1185">Reference proteome</keyword>
<dbReference type="OrthoDB" id="6388378at2"/>
<feature type="transmembrane region" description="Helical" evidence="1">
    <location>
        <begin position="22"/>
        <end position="43"/>
    </location>
</feature>
<evidence type="ECO:0000313" key="3">
    <source>
        <dbReference type="Proteomes" id="UP000029264"/>
    </source>
</evidence>
<accession>A0A094JFP2</accession>
<feature type="transmembrane region" description="Helical" evidence="1">
    <location>
        <begin position="63"/>
        <end position="87"/>
    </location>
</feature>
<evidence type="ECO:0000256" key="1">
    <source>
        <dbReference type="SAM" id="Phobius"/>
    </source>
</evidence>
<organism evidence="2 3">
    <name type="scientific">Shewanella mangrovi</name>
    <dbReference type="NCBI Taxonomy" id="1515746"/>
    <lineage>
        <taxon>Bacteria</taxon>
        <taxon>Pseudomonadati</taxon>
        <taxon>Pseudomonadota</taxon>
        <taxon>Gammaproteobacteria</taxon>
        <taxon>Alteromonadales</taxon>
        <taxon>Shewanellaceae</taxon>
        <taxon>Shewanella</taxon>
    </lineage>
</organism>
<evidence type="ECO:0000313" key="2">
    <source>
        <dbReference type="EMBL" id="KFZ38775.1"/>
    </source>
</evidence>
<dbReference type="EMBL" id="JPEO01000002">
    <property type="protein sequence ID" value="KFZ38775.1"/>
    <property type="molecule type" value="Genomic_DNA"/>
</dbReference>
<name>A0A094JFP2_9GAMM</name>
<reference evidence="2 3" key="1">
    <citation type="submission" date="2014-06" db="EMBL/GenBank/DDBJ databases">
        <title>Shewanella sp. YQH10.</title>
        <authorList>
            <person name="Liu Y."/>
            <person name="Zeng R."/>
        </authorList>
    </citation>
    <scope>NUCLEOTIDE SEQUENCE [LARGE SCALE GENOMIC DNA]</scope>
    <source>
        <strain evidence="2 3">YQH10</strain>
    </source>
</reference>
<comment type="caution">
    <text evidence="2">The sequence shown here is derived from an EMBL/GenBank/DDBJ whole genome shotgun (WGS) entry which is preliminary data.</text>
</comment>
<keyword evidence="1" id="KW-0472">Membrane</keyword>